<dbReference type="Proteomes" id="UP001469553">
    <property type="component" value="Unassembled WGS sequence"/>
</dbReference>
<comment type="caution">
    <text evidence="1">The sequence shown here is derived from an EMBL/GenBank/DDBJ whole genome shotgun (WGS) entry which is preliminary data.</text>
</comment>
<reference evidence="1 2" key="1">
    <citation type="submission" date="2021-06" db="EMBL/GenBank/DDBJ databases">
        <authorList>
            <person name="Palmer J.M."/>
        </authorList>
    </citation>
    <scope>NUCLEOTIDE SEQUENCE [LARGE SCALE GENOMIC DNA]</scope>
    <source>
        <strain evidence="1 2">AS_MEX2019</strain>
        <tissue evidence="1">Muscle</tissue>
    </source>
</reference>
<evidence type="ECO:0000313" key="1">
    <source>
        <dbReference type="EMBL" id="MEQ2309434.1"/>
    </source>
</evidence>
<sequence>MSACKSRLMSAMMWDSVSFLMFSFTDIKYHLILSILHFLTLNRRREPYSAFYCLNDSLTFPNCVSVCRNSVMFNNEMMADVHFVVGPPGGTQRVPGHKVGPQLQ</sequence>
<dbReference type="EMBL" id="JAHRIP010073119">
    <property type="protein sequence ID" value="MEQ2309434.1"/>
    <property type="molecule type" value="Genomic_DNA"/>
</dbReference>
<accession>A0ABV0ZT64</accession>
<proteinExistence type="predicted"/>
<protein>
    <submittedName>
        <fullName evidence="1">Uncharacterized protein</fullName>
    </submittedName>
</protein>
<keyword evidence="2" id="KW-1185">Reference proteome</keyword>
<gene>
    <name evidence="1" type="ORF">AMECASPLE_038646</name>
</gene>
<name>A0ABV0ZT64_9TELE</name>
<organism evidence="1 2">
    <name type="scientific">Ameca splendens</name>
    <dbReference type="NCBI Taxonomy" id="208324"/>
    <lineage>
        <taxon>Eukaryota</taxon>
        <taxon>Metazoa</taxon>
        <taxon>Chordata</taxon>
        <taxon>Craniata</taxon>
        <taxon>Vertebrata</taxon>
        <taxon>Euteleostomi</taxon>
        <taxon>Actinopterygii</taxon>
        <taxon>Neopterygii</taxon>
        <taxon>Teleostei</taxon>
        <taxon>Neoteleostei</taxon>
        <taxon>Acanthomorphata</taxon>
        <taxon>Ovalentaria</taxon>
        <taxon>Atherinomorphae</taxon>
        <taxon>Cyprinodontiformes</taxon>
        <taxon>Goodeidae</taxon>
        <taxon>Ameca</taxon>
    </lineage>
</organism>
<evidence type="ECO:0000313" key="2">
    <source>
        <dbReference type="Proteomes" id="UP001469553"/>
    </source>
</evidence>